<comment type="caution">
    <text evidence="2">The sequence shown here is derived from an EMBL/GenBank/DDBJ whole genome shotgun (WGS) entry which is preliminary data.</text>
</comment>
<feature type="compositionally biased region" description="Basic and acidic residues" evidence="1">
    <location>
        <begin position="81"/>
        <end position="103"/>
    </location>
</feature>
<feature type="region of interest" description="Disordered" evidence="1">
    <location>
        <begin position="1"/>
        <end position="23"/>
    </location>
</feature>
<feature type="region of interest" description="Disordered" evidence="1">
    <location>
        <begin position="76"/>
        <end position="103"/>
    </location>
</feature>
<reference evidence="2" key="1">
    <citation type="submission" date="2023-10" db="EMBL/GenBank/DDBJ databases">
        <title>Genome assembly of Pristionchus species.</title>
        <authorList>
            <person name="Yoshida K."/>
            <person name="Sommer R.J."/>
        </authorList>
    </citation>
    <scope>NUCLEOTIDE SEQUENCE</scope>
    <source>
        <strain evidence="2">RS5133</strain>
    </source>
</reference>
<evidence type="ECO:0000313" key="2">
    <source>
        <dbReference type="EMBL" id="GMT09196.1"/>
    </source>
</evidence>
<feature type="non-terminal residue" evidence="2">
    <location>
        <position position="103"/>
    </location>
</feature>
<evidence type="ECO:0000313" key="4">
    <source>
        <dbReference type="Proteomes" id="UP001432322"/>
    </source>
</evidence>
<dbReference type="EMBL" id="BTSY01000001">
    <property type="protein sequence ID" value="GMT09198.1"/>
    <property type="molecule type" value="Genomic_DNA"/>
</dbReference>
<accession>A0AAV5UQ16</accession>
<evidence type="ECO:0008006" key="5">
    <source>
        <dbReference type="Google" id="ProtNLM"/>
    </source>
</evidence>
<protein>
    <recommendedName>
        <fullName evidence="5">Ribosomal protein</fullName>
    </recommendedName>
</protein>
<evidence type="ECO:0000313" key="3">
    <source>
        <dbReference type="EMBL" id="GMT09198.1"/>
    </source>
</evidence>
<name>A0AAV5UQ16_9BILA</name>
<dbReference type="AlphaFoldDB" id="A0AAV5UQ16"/>
<gene>
    <name evidence="2" type="ORF">PFISCL1PPCAC_493</name>
    <name evidence="3" type="ORF">PFISCL1PPCAC_495</name>
</gene>
<sequence length="103" mass="10956">MATVSIDRVEGRSSSPSGTGEAGELIGLSVCVENVGEIAALREAGVDQAARPLGRHVSVVHRQVIGRSIWAQTLELQSPRHGGEGKCAGDDEQGDDRVERWHT</sequence>
<dbReference type="EMBL" id="BTSY01000001">
    <property type="protein sequence ID" value="GMT09196.1"/>
    <property type="molecule type" value="Genomic_DNA"/>
</dbReference>
<organism evidence="2 4">
    <name type="scientific">Pristionchus fissidentatus</name>
    <dbReference type="NCBI Taxonomy" id="1538716"/>
    <lineage>
        <taxon>Eukaryota</taxon>
        <taxon>Metazoa</taxon>
        <taxon>Ecdysozoa</taxon>
        <taxon>Nematoda</taxon>
        <taxon>Chromadorea</taxon>
        <taxon>Rhabditida</taxon>
        <taxon>Rhabditina</taxon>
        <taxon>Diplogasteromorpha</taxon>
        <taxon>Diplogasteroidea</taxon>
        <taxon>Neodiplogasteridae</taxon>
        <taxon>Pristionchus</taxon>
    </lineage>
</organism>
<proteinExistence type="predicted"/>
<dbReference type="Proteomes" id="UP001432322">
    <property type="component" value="Unassembled WGS sequence"/>
</dbReference>
<evidence type="ECO:0000256" key="1">
    <source>
        <dbReference type="SAM" id="MobiDB-lite"/>
    </source>
</evidence>
<keyword evidence="4" id="KW-1185">Reference proteome</keyword>